<evidence type="ECO:0000256" key="6">
    <source>
        <dbReference type="PIRSR" id="PIRSR000149-3"/>
    </source>
</evidence>
<dbReference type="RefSeq" id="WP_045298846.1">
    <property type="nucleotide sequence ID" value="NZ_JYJA01000034.1"/>
</dbReference>
<dbReference type="NCBIfam" id="TIGR01534">
    <property type="entry name" value="GAPDH-I"/>
    <property type="match status" value="1"/>
</dbReference>
<feature type="binding site" evidence="6">
    <location>
        <position position="121"/>
    </location>
    <ligand>
        <name>NAD(+)</name>
        <dbReference type="ChEBI" id="CHEBI:57540"/>
    </ligand>
</feature>
<reference evidence="11 12" key="1">
    <citation type="submission" date="2015-02" db="EMBL/GenBank/DDBJ databases">
        <title>Draft genome sequences of ten Microbacterium spp. with emphasis on heavy metal contaminated environments.</title>
        <authorList>
            <person name="Corretto E."/>
        </authorList>
    </citation>
    <scope>NUCLEOTIDE SEQUENCE [LARGE SCALE GENOMIC DNA]</scope>
    <source>
        <strain evidence="11 12">DSM 8608</strain>
    </source>
</reference>
<feature type="binding site" evidence="6">
    <location>
        <position position="79"/>
    </location>
    <ligand>
        <name>NAD(+)</name>
        <dbReference type="ChEBI" id="CHEBI:57540"/>
    </ligand>
</feature>
<dbReference type="InterPro" id="IPR020831">
    <property type="entry name" value="GlycerAld/Erythrose_P_DH"/>
</dbReference>
<comment type="similarity">
    <text evidence="2 8">Belongs to the glyceraldehyde-3-phosphate dehydrogenase family.</text>
</comment>
<evidence type="ECO:0000259" key="10">
    <source>
        <dbReference type="SMART" id="SM00846"/>
    </source>
</evidence>
<evidence type="ECO:0000256" key="5">
    <source>
        <dbReference type="PIRSR" id="PIRSR000149-2"/>
    </source>
</evidence>
<dbReference type="PATRIC" id="fig|69370.6.peg.2009"/>
<dbReference type="PIRSF" id="PIRSF000149">
    <property type="entry name" value="GAP_DH"/>
    <property type="match status" value="1"/>
</dbReference>
<dbReference type="GO" id="GO:0005737">
    <property type="term" value="C:cytoplasm"/>
    <property type="evidence" value="ECO:0007669"/>
    <property type="project" value="UniProtKB-SubCell"/>
</dbReference>
<dbReference type="SMART" id="SM00846">
    <property type="entry name" value="Gp_dh_N"/>
    <property type="match status" value="1"/>
</dbReference>
<dbReference type="Gene3D" id="3.30.360.10">
    <property type="entry name" value="Dihydrodipicolinate Reductase, domain 2"/>
    <property type="match status" value="1"/>
</dbReference>
<keyword evidence="3 9" id="KW-0560">Oxidoreductase</keyword>
<evidence type="ECO:0000256" key="9">
    <source>
        <dbReference type="RuleBase" id="RU361160"/>
    </source>
</evidence>
<comment type="subcellular location">
    <subcellularLocation>
        <location evidence="1">Cytoplasm</location>
    </subcellularLocation>
</comment>
<feature type="binding site" evidence="6">
    <location>
        <position position="315"/>
    </location>
    <ligand>
        <name>NAD(+)</name>
        <dbReference type="ChEBI" id="CHEBI:57540"/>
    </ligand>
</feature>
<feature type="binding site" evidence="6">
    <location>
        <position position="35"/>
    </location>
    <ligand>
        <name>NAD(+)</name>
        <dbReference type="ChEBI" id="CHEBI:57540"/>
    </ligand>
</feature>
<dbReference type="Gene3D" id="3.40.50.720">
    <property type="entry name" value="NAD(P)-binding Rossmann-like Domain"/>
    <property type="match status" value="1"/>
</dbReference>
<feature type="active site" description="Nucleophile" evidence="4">
    <location>
        <position position="153"/>
    </location>
</feature>
<dbReference type="EMBL" id="JYJA01000034">
    <property type="protein sequence ID" value="KJL42420.1"/>
    <property type="molecule type" value="Genomic_DNA"/>
</dbReference>
<dbReference type="InterPro" id="IPR036291">
    <property type="entry name" value="NAD(P)-bd_dom_sf"/>
</dbReference>
<gene>
    <name evidence="11" type="primary">gapA</name>
    <name evidence="11" type="ORF">RS82_01976</name>
</gene>
<dbReference type="SUPFAM" id="SSF51735">
    <property type="entry name" value="NAD(P)-binding Rossmann-fold domains"/>
    <property type="match status" value="1"/>
</dbReference>
<dbReference type="FunFam" id="3.40.50.720:FF:000001">
    <property type="entry name" value="Glyceraldehyde-3-phosphate dehydrogenase"/>
    <property type="match status" value="1"/>
</dbReference>
<feature type="site" description="Activates thiol group during catalysis" evidence="7">
    <location>
        <position position="180"/>
    </location>
</feature>
<comment type="caution">
    <text evidence="11">The sequence shown here is derived from an EMBL/GenBank/DDBJ whole genome shotgun (WGS) entry which is preliminary data.</text>
</comment>
<organism evidence="11 12">
    <name type="scientific">Microbacterium trichothecenolyticum</name>
    <name type="common">Aureobacterium trichothecenolyticum</name>
    <dbReference type="NCBI Taxonomy" id="69370"/>
    <lineage>
        <taxon>Bacteria</taxon>
        <taxon>Bacillati</taxon>
        <taxon>Actinomycetota</taxon>
        <taxon>Actinomycetes</taxon>
        <taxon>Micrococcales</taxon>
        <taxon>Microbacteriaceae</taxon>
        <taxon>Microbacterium</taxon>
    </lineage>
</organism>
<evidence type="ECO:0000256" key="8">
    <source>
        <dbReference type="RuleBase" id="RU000397"/>
    </source>
</evidence>
<evidence type="ECO:0000256" key="2">
    <source>
        <dbReference type="ARBA" id="ARBA00007406"/>
    </source>
</evidence>
<keyword evidence="6" id="KW-0520">NAD</keyword>
<dbReference type="GO" id="GO:0004365">
    <property type="term" value="F:glyceraldehyde-3-phosphate dehydrogenase (NAD+) (phosphorylating) activity"/>
    <property type="evidence" value="ECO:0007669"/>
    <property type="project" value="UniProtKB-ARBA"/>
</dbReference>
<dbReference type="Pfam" id="PF00044">
    <property type="entry name" value="Gp_dh_N"/>
    <property type="match status" value="1"/>
</dbReference>
<feature type="binding site" evidence="5">
    <location>
        <position position="183"/>
    </location>
    <ligand>
        <name>D-glyceraldehyde 3-phosphate</name>
        <dbReference type="ChEBI" id="CHEBI:59776"/>
    </ligand>
</feature>
<evidence type="ECO:0000256" key="1">
    <source>
        <dbReference type="ARBA" id="ARBA00004496"/>
    </source>
</evidence>
<feature type="domain" description="Glyceraldehyde 3-phosphate dehydrogenase NAD(P) binding" evidence="10">
    <location>
        <begin position="3"/>
        <end position="153"/>
    </location>
</feature>
<dbReference type="InterPro" id="IPR020828">
    <property type="entry name" value="GlycerAld_3-P_DH_NAD(P)-bd"/>
</dbReference>
<dbReference type="EC" id="1.2.1.-" evidence="9"/>
<feature type="binding site" evidence="5">
    <location>
        <begin position="152"/>
        <end position="154"/>
    </location>
    <ligand>
        <name>D-glyceraldehyde 3-phosphate</name>
        <dbReference type="ChEBI" id="CHEBI:59776"/>
    </ligand>
</feature>
<sequence>MTVKIGINGFGRIGRNYLRAALAQGADLDIVAVNDLTDNKTLAHLLKYDSILGRLDQEVSYTEDSITVGDKTIKVFEERDPANLPWGELGVDIVIESTGRFTKAVDAAKHIAGGAKKVLISAPASGEDGTFVIGANEETYDPETQHIISNASCTTNCLAPLAKVLNDEFGIVKGLMTTVHAYTADQNLQDGPHSDLRRARAAALNIVPTSTGAAKAIGLVLPELKGKLDGFALRVPVPTGSATDLTVELERDVTVDEIKAAYKAAAEGPLKGILKYTEDEIVSSDIVTDDHSCIFDAGLTRVIGNQVKVVGWYDNEWGYSNRLVDLTEIVASKL</sequence>
<evidence type="ECO:0000313" key="12">
    <source>
        <dbReference type="Proteomes" id="UP000034098"/>
    </source>
</evidence>
<evidence type="ECO:0000256" key="4">
    <source>
        <dbReference type="PIRSR" id="PIRSR000149-1"/>
    </source>
</evidence>
<dbReference type="Pfam" id="PF02800">
    <property type="entry name" value="Gp_dh_C"/>
    <property type="match status" value="1"/>
</dbReference>
<proteinExistence type="inferred from homology"/>
<name>A0A0M2H7A5_MICTR</name>
<dbReference type="CDD" id="cd18126">
    <property type="entry name" value="GAPDH_I_C"/>
    <property type="match status" value="1"/>
</dbReference>
<protein>
    <recommendedName>
        <fullName evidence="9">Glyceraldehyde-3-phosphate dehydrogenase</fullName>
        <ecNumber evidence="9">1.2.1.-</ecNumber>
    </recommendedName>
</protein>
<dbReference type="Proteomes" id="UP000034098">
    <property type="component" value="Unassembled WGS sequence"/>
</dbReference>
<feature type="binding site" evidence="6">
    <location>
        <begin position="12"/>
        <end position="13"/>
    </location>
    <ligand>
        <name>NAD(+)</name>
        <dbReference type="ChEBI" id="CHEBI:57540"/>
    </ligand>
</feature>
<evidence type="ECO:0000313" key="11">
    <source>
        <dbReference type="EMBL" id="KJL42420.1"/>
    </source>
</evidence>
<dbReference type="InterPro" id="IPR020830">
    <property type="entry name" value="GlycerAld_3-P_DH_AS"/>
</dbReference>
<keyword evidence="6" id="KW-0547">Nucleotide-binding</keyword>
<keyword evidence="12" id="KW-1185">Reference proteome</keyword>
<evidence type="ECO:0000256" key="7">
    <source>
        <dbReference type="PIRSR" id="PIRSR000149-4"/>
    </source>
</evidence>
<dbReference type="GO" id="GO:0006006">
    <property type="term" value="P:glucose metabolic process"/>
    <property type="evidence" value="ECO:0007669"/>
    <property type="project" value="InterPro"/>
</dbReference>
<dbReference type="OrthoDB" id="9803304at2"/>
<dbReference type="InterPro" id="IPR020829">
    <property type="entry name" value="GlycerAld_3-P_DH_cat"/>
</dbReference>
<dbReference type="GO" id="GO:0051287">
    <property type="term" value="F:NAD binding"/>
    <property type="evidence" value="ECO:0007669"/>
    <property type="project" value="InterPro"/>
</dbReference>
<dbReference type="GO" id="GO:0050661">
    <property type="term" value="F:NADP binding"/>
    <property type="evidence" value="ECO:0007669"/>
    <property type="project" value="InterPro"/>
</dbReference>
<dbReference type="InterPro" id="IPR006424">
    <property type="entry name" value="Glyceraldehyde-3-P_DH_1"/>
</dbReference>
<dbReference type="SUPFAM" id="SSF55347">
    <property type="entry name" value="Glyceraldehyde-3-phosphate dehydrogenase-like, C-terminal domain"/>
    <property type="match status" value="1"/>
</dbReference>
<dbReference type="PROSITE" id="PS00071">
    <property type="entry name" value="GAPDH"/>
    <property type="match status" value="1"/>
</dbReference>
<dbReference type="CDD" id="cd05214">
    <property type="entry name" value="GAPDH_I_N"/>
    <property type="match status" value="1"/>
</dbReference>
<dbReference type="PRINTS" id="PR00078">
    <property type="entry name" value="G3PDHDRGNASE"/>
</dbReference>
<dbReference type="FunFam" id="3.30.360.10:FF:000002">
    <property type="entry name" value="Glyceraldehyde-3-phosphate dehydrogenase"/>
    <property type="match status" value="1"/>
</dbReference>
<feature type="binding site" evidence="5">
    <location>
        <begin position="211"/>
        <end position="212"/>
    </location>
    <ligand>
        <name>D-glyceraldehyde 3-phosphate</name>
        <dbReference type="ChEBI" id="CHEBI:59776"/>
    </ligand>
</feature>
<dbReference type="PANTHER" id="PTHR43148">
    <property type="entry name" value="GLYCERALDEHYDE-3-PHOSPHATE DEHYDROGENASE 2"/>
    <property type="match status" value="1"/>
</dbReference>
<feature type="binding site" evidence="5">
    <location>
        <position position="234"/>
    </location>
    <ligand>
        <name>D-glyceraldehyde 3-phosphate</name>
        <dbReference type="ChEBI" id="CHEBI:59776"/>
    </ligand>
</feature>
<evidence type="ECO:0000256" key="3">
    <source>
        <dbReference type="ARBA" id="ARBA00023002"/>
    </source>
</evidence>
<dbReference type="AlphaFoldDB" id="A0A0M2H7A5"/>
<accession>A0A0M2H7A5</accession>